<protein>
    <submittedName>
        <fullName evidence="2">SoxR reducing system RseC family protein</fullName>
    </submittedName>
</protein>
<organism evidence="2 3">
    <name type="scientific">Pleionea litopenaei</name>
    <dbReference type="NCBI Taxonomy" id="3070815"/>
    <lineage>
        <taxon>Bacteria</taxon>
        <taxon>Pseudomonadati</taxon>
        <taxon>Pseudomonadota</taxon>
        <taxon>Gammaproteobacteria</taxon>
        <taxon>Oceanospirillales</taxon>
        <taxon>Pleioneaceae</taxon>
        <taxon>Pleionea</taxon>
    </lineage>
</organism>
<dbReference type="Pfam" id="PF04246">
    <property type="entry name" value="RseC_MucC"/>
    <property type="match status" value="1"/>
</dbReference>
<dbReference type="KEGG" id="plei:Q9312_06665"/>
<dbReference type="PANTHER" id="PTHR35867:SF1">
    <property type="entry name" value="PROTEIN RSEC"/>
    <property type="match status" value="1"/>
</dbReference>
<evidence type="ECO:0000256" key="1">
    <source>
        <dbReference type="SAM" id="Phobius"/>
    </source>
</evidence>
<dbReference type="Proteomes" id="UP001239782">
    <property type="component" value="Chromosome"/>
</dbReference>
<evidence type="ECO:0000313" key="3">
    <source>
        <dbReference type="Proteomes" id="UP001239782"/>
    </source>
</evidence>
<dbReference type="PANTHER" id="PTHR35867">
    <property type="entry name" value="PROTEIN RSEC"/>
    <property type="match status" value="1"/>
</dbReference>
<name>A0AA51RW06_9GAMM</name>
<keyword evidence="3" id="KW-1185">Reference proteome</keyword>
<dbReference type="InterPro" id="IPR007359">
    <property type="entry name" value="SigmaE_reg_RseC_MucC"/>
</dbReference>
<dbReference type="AlphaFoldDB" id="A0AA51RW06"/>
<proteinExistence type="predicted"/>
<feature type="transmembrane region" description="Helical" evidence="1">
    <location>
        <begin position="108"/>
        <end position="128"/>
    </location>
</feature>
<accession>A0AA51RW06</accession>
<evidence type="ECO:0000313" key="2">
    <source>
        <dbReference type="EMBL" id="WMS88590.1"/>
    </source>
</evidence>
<dbReference type="EMBL" id="CP133548">
    <property type="protein sequence ID" value="WMS88590.1"/>
    <property type="molecule type" value="Genomic_DNA"/>
</dbReference>
<feature type="transmembrane region" description="Helical" evidence="1">
    <location>
        <begin position="77"/>
        <end position="96"/>
    </location>
</feature>
<reference evidence="2 3" key="1">
    <citation type="submission" date="2023-08" db="EMBL/GenBank/DDBJ databases">
        <title>Pleionea litopenaei sp. nov., isolated from stomach of juvenile Litopenaeus vannamei.</title>
        <authorList>
            <person name="Rho A.M."/>
            <person name="Hwang C.Y."/>
        </authorList>
    </citation>
    <scope>NUCLEOTIDE SEQUENCE [LARGE SCALE GENOMIC DNA]</scope>
    <source>
        <strain evidence="2 3">HL-JVS1</strain>
    </source>
</reference>
<dbReference type="PIRSF" id="PIRSF004923">
    <property type="entry name" value="RseC"/>
    <property type="match status" value="1"/>
</dbReference>
<dbReference type="RefSeq" id="WP_309203806.1">
    <property type="nucleotide sequence ID" value="NZ_CP133548.1"/>
</dbReference>
<keyword evidence="1" id="KW-0472">Membrane</keyword>
<keyword evidence="1" id="KW-1133">Transmembrane helix</keyword>
<sequence>MARFQKEFAQVTMVSGKDVWLTPEATSGCGSCQTKQACGTGLLSQLLERESMTLRLPNSLGAKLGDRVVIGVPQSGLLVASILTYMVPILTLIITATMTTSFQWSEPLVILCSVVGLTLGWFLARWVAHRLKATASMSIQLLAIAEPNIKLQIE</sequence>
<keyword evidence="1" id="KW-0812">Transmembrane</keyword>
<gene>
    <name evidence="2" type="ORF">Q9312_06665</name>
</gene>
<dbReference type="InterPro" id="IPR026268">
    <property type="entry name" value="RseC"/>
</dbReference>